<keyword evidence="2" id="KW-1185">Reference proteome</keyword>
<dbReference type="EMBL" id="JACEFO010000190">
    <property type="protein sequence ID" value="KAF8778972.1"/>
    <property type="molecule type" value="Genomic_DNA"/>
</dbReference>
<evidence type="ECO:0000313" key="1">
    <source>
        <dbReference type="EMBL" id="KAF8778972.1"/>
    </source>
</evidence>
<dbReference type="Proteomes" id="UP000636709">
    <property type="component" value="Unassembled WGS sequence"/>
</dbReference>
<dbReference type="AlphaFoldDB" id="A0A835FUE2"/>
<evidence type="ECO:0000313" key="2">
    <source>
        <dbReference type="Proteomes" id="UP000636709"/>
    </source>
</evidence>
<comment type="caution">
    <text evidence="1">The sequence shown here is derived from an EMBL/GenBank/DDBJ whole genome shotgun (WGS) entry which is preliminary data.</text>
</comment>
<sequence>MFDGGTRVCRRSMLLCGFYFPRRRCREIISSGFFRSPVAIYSDANREAGETCVGVQGRRIIVFFR</sequence>
<accession>A0A835FUE2</accession>
<proteinExistence type="predicted"/>
<organism evidence="1 2">
    <name type="scientific">Digitaria exilis</name>
    <dbReference type="NCBI Taxonomy" id="1010633"/>
    <lineage>
        <taxon>Eukaryota</taxon>
        <taxon>Viridiplantae</taxon>
        <taxon>Streptophyta</taxon>
        <taxon>Embryophyta</taxon>
        <taxon>Tracheophyta</taxon>
        <taxon>Spermatophyta</taxon>
        <taxon>Magnoliopsida</taxon>
        <taxon>Liliopsida</taxon>
        <taxon>Poales</taxon>
        <taxon>Poaceae</taxon>
        <taxon>PACMAD clade</taxon>
        <taxon>Panicoideae</taxon>
        <taxon>Panicodae</taxon>
        <taxon>Paniceae</taxon>
        <taxon>Anthephorinae</taxon>
        <taxon>Digitaria</taxon>
    </lineage>
</organism>
<gene>
    <name evidence="1" type="ORF">HU200_003077</name>
</gene>
<name>A0A835FUE2_9POAL</name>
<protein>
    <submittedName>
        <fullName evidence="1">Uncharacterized protein</fullName>
    </submittedName>
</protein>
<reference evidence="1" key="1">
    <citation type="submission" date="2020-07" db="EMBL/GenBank/DDBJ databases">
        <title>Genome sequence and genetic diversity analysis of an under-domesticated orphan crop, white fonio (Digitaria exilis).</title>
        <authorList>
            <person name="Bennetzen J.L."/>
            <person name="Chen S."/>
            <person name="Ma X."/>
            <person name="Wang X."/>
            <person name="Yssel A.E.J."/>
            <person name="Chaluvadi S.R."/>
            <person name="Johnson M."/>
            <person name="Gangashetty P."/>
            <person name="Hamidou F."/>
            <person name="Sanogo M.D."/>
            <person name="Zwaenepoel A."/>
            <person name="Wallace J."/>
            <person name="Van De Peer Y."/>
            <person name="Van Deynze A."/>
        </authorList>
    </citation>
    <scope>NUCLEOTIDE SEQUENCE</scope>
    <source>
        <tissue evidence="1">Leaves</tissue>
    </source>
</reference>